<proteinExistence type="predicted"/>
<dbReference type="PANTHER" id="PTHR23017">
    <property type="entry name" value="SERPENTINE RECEPTOR, CLASS X"/>
    <property type="match status" value="1"/>
</dbReference>
<accession>A0A0N4WK80</accession>
<keyword evidence="1" id="KW-0472">Membrane</keyword>
<evidence type="ECO:0000313" key="5">
    <source>
        <dbReference type="WBParaSite" id="HPLM_0001147001-mRNA-1"/>
    </source>
</evidence>
<protein>
    <submittedName>
        <fullName evidence="5">7TM_GPCR_Srx domain-containing protein</fullName>
    </submittedName>
</protein>
<feature type="transmembrane region" description="Helical" evidence="1">
    <location>
        <begin position="13"/>
        <end position="37"/>
    </location>
</feature>
<dbReference type="Pfam" id="PF10328">
    <property type="entry name" value="7TM_GPCR_Srx"/>
    <property type="match status" value="1"/>
</dbReference>
<feature type="transmembrane region" description="Helical" evidence="1">
    <location>
        <begin position="44"/>
        <end position="64"/>
    </location>
</feature>
<sequence>MMGDSSPRNPAKVLPYFICDTMSDIVGLLLCGVTIYGVLSSKKIFPIFTFIATVFCSATSLLLLQDLGLNILLLDYLLNDFSFKIPSWQQNLSLFLAGLIRFVRFFLTMLQMLMTVNRLCAVLLVTRYQRIFTFRNTITAVVVFLLLSAPPLPIFIFRLGGCTAYFVPEVLGYRYASSKCVSTIDFILAIFRLTMFSIIITIDCAVCYIQYRRRNKNRNAQGKQGSQSAELQFVLMTVILAALSGLSTVLRKLVDHMDWITVGFINRQIRKEVLDLLCFWKRKQTMRLVTSMPNVAHMRVMKHHCLMPSSRRKTYANIQPCRCKVDNT</sequence>
<dbReference type="InterPro" id="IPR019430">
    <property type="entry name" value="7TM_GPCR_serpentine_rcpt_Srx"/>
</dbReference>
<dbReference type="OrthoDB" id="10574413at2759"/>
<evidence type="ECO:0000313" key="4">
    <source>
        <dbReference type="Proteomes" id="UP000268014"/>
    </source>
</evidence>
<keyword evidence="1" id="KW-1133">Transmembrane helix</keyword>
<keyword evidence="4" id="KW-1185">Reference proteome</keyword>
<evidence type="ECO:0000259" key="2">
    <source>
        <dbReference type="Pfam" id="PF10328"/>
    </source>
</evidence>
<feature type="transmembrane region" description="Helical" evidence="1">
    <location>
        <begin position="138"/>
        <end position="166"/>
    </location>
</feature>
<reference evidence="3 4" key="2">
    <citation type="submission" date="2018-11" db="EMBL/GenBank/DDBJ databases">
        <authorList>
            <consortium name="Pathogen Informatics"/>
        </authorList>
    </citation>
    <scope>NUCLEOTIDE SEQUENCE [LARGE SCALE GENOMIC DNA]</scope>
    <source>
        <strain evidence="3 4">MHpl1</strain>
    </source>
</reference>
<feature type="transmembrane region" description="Helical" evidence="1">
    <location>
        <begin position="186"/>
        <end position="211"/>
    </location>
</feature>
<keyword evidence="1" id="KW-0812">Transmembrane</keyword>
<dbReference type="AlphaFoldDB" id="A0A0N4WK80"/>
<dbReference type="Gene3D" id="1.20.1070.10">
    <property type="entry name" value="Rhodopsin 7-helix transmembrane proteins"/>
    <property type="match status" value="1"/>
</dbReference>
<dbReference type="PANTHER" id="PTHR23017:SF3">
    <property type="entry name" value="G-PROTEIN COUPLED RECEPTORS FAMILY 1 PROFILE DOMAIN-CONTAINING PROTEIN"/>
    <property type="match status" value="1"/>
</dbReference>
<gene>
    <name evidence="3" type="ORF">HPLM_LOCUS11462</name>
</gene>
<dbReference type="Proteomes" id="UP000268014">
    <property type="component" value="Unassembled WGS sequence"/>
</dbReference>
<dbReference type="SUPFAM" id="SSF81321">
    <property type="entry name" value="Family A G protein-coupled receptor-like"/>
    <property type="match status" value="1"/>
</dbReference>
<feature type="transmembrane region" description="Helical" evidence="1">
    <location>
        <begin position="231"/>
        <end position="250"/>
    </location>
</feature>
<evidence type="ECO:0000313" key="3">
    <source>
        <dbReference type="EMBL" id="VDO42934.1"/>
    </source>
</evidence>
<dbReference type="WBParaSite" id="HPLM_0001147001-mRNA-1">
    <property type="protein sequence ID" value="HPLM_0001147001-mRNA-1"/>
    <property type="gene ID" value="HPLM_0001147001"/>
</dbReference>
<evidence type="ECO:0000256" key="1">
    <source>
        <dbReference type="SAM" id="Phobius"/>
    </source>
</evidence>
<dbReference type="OMA" id="ITIDCAV"/>
<reference evidence="5" key="1">
    <citation type="submission" date="2017-02" db="UniProtKB">
        <authorList>
            <consortium name="WormBaseParasite"/>
        </authorList>
    </citation>
    <scope>IDENTIFICATION</scope>
</reference>
<feature type="domain" description="7TM GPCR serpentine receptor class x (Srx)" evidence="2">
    <location>
        <begin position="105"/>
        <end position="248"/>
    </location>
</feature>
<organism evidence="5">
    <name type="scientific">Haemonchus placei</name>
    <name type="common">Barber's pole worm</name>
    <dbReference type="NCBI Taxonomy" id="6290"/>
    <lineage>
        <taxon>Eukaryota</taxon>
        <taxon>Metazoa</taxon>
        <taxon>Ecdysozoa</taxon>
        <taxon>Nematoda</taxon>
        <taxon>Chromadorea</taxon>
        <taxon>Rhabditida</taxon>
        <taxon>Rhabditina</taxon>
        <taxon>Rhabditomorpha</taxon>
        <taxon>Strongyloidea</taxon>
        <taxon>Trichostrongylidae</taxon>
        <taxon>Haemonchus</taxon>
    </lineage>
</organism>
<feature type="transmembrane region" description="Helical" evidence="1">
    <location>
        <begin position="102"/>
        <end position="126"/>
    </location>
</feature>
<dbReference type="EMBL" id="UZAF01017576">
    <property type="protein sequence ID" value="VDO42934.1"/>
    <property type="molecule type" value="Genomic_DNA"/>
</dbReference>
<name>A0A0N4WK80_HAEPC</name>